<name>A0AAW8QYG3_9ALTE</name>
<dbReference type="Proteomes" id="UP001249020">
    <property type="component" value="Unassembled WGS sequence"/>
</dbReference>
<evidence type="ECO:0000313" key="4">
    <source>
        <dbReference type="Proteomes" id="UP001249020"/>
    </source>
</evidence>
<dbReference type="EMBL" id="JAVRIE010000001">
    <property type="protein sequence ID" value="MDT0581539.1"/>
    <property type="molecule type" value="Genomic_DNA"/>
</dbReference>
<keyword evidence="1" id="KW-0175">Coiled coil</keyword>
<proteinExistence type="predicted"/>
<feature type="coiled-coil region" evidence="1">
    <location>
        <begin position="73"/>
        <end position="143"/>
    </location>
</feature>
<keyword evidence="3" id="KW-0238">DNA-binding</keyword>
<evidence type="ECO:0000313" key="3">
    <source>
        <dbReference type="EMBL" id="MDT0581539.1"/>
    </source>
</evidence>
<evidence type="ECO:0000256" key="1">
    <source>
        <dbReference type="SAM" id="Coils"/>
    </source>
</evidence>
<accession>A0AAW8QYG3</accession>
<feature type="domain" description="KfrA N-terminal DNA-binding" evidence="2">
    <location>
        <begin position="9"/>
        <end position="126"/>
    </location>
</feature>
<dbReference type="RefSeq" id="WP_290295042.1">
    <property type="nucleotide sequence ID" value="NZ_JAVRIE010000001.1"/>
</dbReference>
<gene>
    <name evidence="3" type="ORF">RM544_03240</name>
</gene>
<dbReference type="Pfam" id="PF11740">
    <property type="entry name" value="KfrA_N"/>
    <property type="match status" value="1"/>
</dbReference>
<sequence length="193" mass="21943">MAKEVKDLKEQVFEVCEHLEEQGENCTVRKVLDRIEDYSSVSTTHPFVKAWQEMRLAEREKLRQSFQLSPAFLDSLVTEAEKINKAALRLEQEKVENYKSLSQEVSAELTKLAQQLVASMQEAEKLQNDKRALINQVNVLHQTQESNNTALNAKAEKLVSLHKQEVDISVGSGVRATLFECTDSTLTLSYCQK</sequence>
<evidence type="ECO:0000259" key="2">
    <source>
        <dbReference type="Pfam" id="PF11740"/>
    </source>
</evidence>
<protein>
    <submittedName>
        <fullName evidence="3">DNA-binding protein</fullName>
    </submittedName>
</protein>
<keyword evidence="4" id="KW-1185">Reference proteome</keyword>
<dbReference type="InterPro" id="IPR021104">
    <property type="entry name" value="KfrA_DNA-bd_N"/>
</dbReference>
<organism evidence="3 4">
    <name type="scientific">Brumicola blandensis</name>
    <dbReference type="NCBI Taxonomy" id="3075611"/>
    <lineage>
        <taxon>Bacteria</taxon>
        <taxon>Pseudomonadati</taxon>
        <taxon>Pseudomonadota</taxon>
        <taxon>Gammaproteobacteria</taxon>
        <taxon>Alteromonadales</taxon>
        <taxon>Alteromonadaceae</taxon>
        <taxon>Brumicola</taxon>
    </lineage>
</organism>
<comment type="caution">
    <text evidence="3">The sequence shown here is derived from an EMBL/GenBank/DDBJ whole genome shotgun (WGS) entry which is preliminary data.</text>
</comment>
<reference evidence="3 4" key="1">
    <citation type="submission" date="2023-09" db="EMBL/GenBank/DDBJ databases">
        <authorList>
            <person name="Rey-Velasco X."/>
        </authorList>
    </citation>
    <scope>NUCLEOTIDE SEQUENCE [LARGE SCALE GENOMIC DNA]</scope>
    <source>
        <strain evidence="3 4">W409</strain>
    </source>
</reference>
<dbReference type="GO" id="GO:0003677">
    <property type="term" value="F:DNA binding"/>
    <property type="evidence" value="ECO:0007669"/>
    <property type="project" value="UniProtKB-KW"/>
</dbReference>
<dbReference type="AlphaFoldDB" id="A0AAW8QYG3"/>